<evidence type="ECO:0000256" key="1">
    <source>
        <dbReference type="SAM" id="Coils"/>
    </source>
</evidence>
<proteinExistence type="predicted"/>
<feature type="coiled-coil region" evidence="1">
    <location>
        <begin position="238"/>
        <end position="265"/>
    </location>
</feature>
<organism evidence="2 3">
    <name type="scientific">Endozoicomonas numazuensis</name>
    <dbReference type="NCBI Taxonomy" id="1137799"/>
    <lineage>
        <taxon>Bacteria</taxon>
        <taxon>Pseudomonadati</taxon>
        <taxon>Pseudomonadota</taxon>
        <taxon>Gammaproteobacteria</taxon>
        <taxon>Oceanospirillales</taxon>
        <taxon>Endozoicomonadaceae</taxon>
        <taxon>Endozoicomonas</taxon>
    </lineage>
</organism>
<dbReference type="STRING" id="1137799.GZ78_21820"/>
<evidence type="ECO:0000313" key="3">
    <source>
        <dbReference type="Proteomes" id="UP000028073"/>
    </source>
</evidence>
<gene>
    <name evidence="2" type="ORF">GZ78_21820</name>
</gene>
<dbReference type="Proteomes" id="UP000028073">
    <property type="component" value="Unassembled WGS sequence"/>
</dbReference>
<sequence length="314" mass="33554">MEDRNMDANGATFVYNGAQYVPFVEPGTLEKATQLASEYLGMAVTGATDAANYINGVVAPYVTPVTSKIVELQNAAAGQLPEAVTSTLGQEVTVKGVGSATAGTVAAVALPSVLPIVNYIRKGLGRSFELSGLKSENQKALDNVLAQSATNINDAIETADAQIAKANLMVRKHKQNAKDSFFSFKNILKHTVTVLAPFCVLPQVGFAVAGTAAVVGLTARAVTHVLNYRGEASQAVAEQKSASSLRQLRNRLQELKDTTREKVANDEIIQEQNTVLANTATLVQRQNDQLEAFRNRLDEVAIPIDDDDDDLLVP</sequence>
<dbReference type="EMBL" id="JOKH01000005">
    <property type="protein sequence ID" value="KEQ16494.1"/>
    <property type="molecule type" value="Genomic_DNA"/>
</dbReference>
<comment type="caution">
    <text evidence="2">The sequence shown here is derived from an EMBL/GenBank/DDBJ whole genome shotgun (WGS) entry which is preliminary data.</text>
</comment>
<protein>
    <submittedName>
        <fullName evidence="2">Uncharacterized protein</fullName>
    </submittedName>
</protein>
<dbReference type="AlphaFoldDB" id="A0A081NDH1"/>
<reference evidence="2 3" key="1">
    <citation type="submission" date="2014-06" db="EMBL/GenBank/DDBJ databases">
        <title>Whole Genome Sequences of Three Symbiotic Endozoicomonas Bacteria.</title>
        <authorList>
            <person name="Neave M.J."/>
            <person name="Apprill A."/>
            <person name="Voolstra C.R."/>
        </authorList>
    </citation>
    <scope>NUCLEOTIDE SEQUENCE [LARGE SCALE GENOMIC DNA]</scope>
    <source>
        <strain evidence="2 3">DSM 25634</strain>
    </source>
</reference>
<accession>A0A081NDH1</accession>
<keyword evidence="1" id="KW-0175">Coiled coil</keyword>
<evidence type="ECO:0000313" key="2">
    <source>
        <dbReference type="EMBL" id="KEQ16494.1"/>
    </source>
</evidence>
<name>A0A081NDH1_9GAMM</name>
<keyword evidence="3" id="KW-1185">Reference proteome</keyword>